<reference evidence="1" key="2">
    <citation type="journal article" date="2021" name="PeerJ">
        <title>Extensive microbial diversity within the chicken gut microbiome revealed by metagenomics and culture.</title>
        <authorList>
            <person name="Gilroy R."/>
            <person name="Ravi A."/>
            <person name="Getino M."/>
            <person name="Pursley I."/>
            <person name="Horton D.L."/>
            <person name="Alikhan N.F."/>
            <person name="Baker D."/>
            <person name="Gharbi K."/>
            <person name="Hall N."/>
            <person name="Watson M."/>
            <person name="Adriaenssens E.M."/>
            <person name="Foster-Nyarko E."/>
            <person name="Jarju S."/>
            <person name="Secka A."/>
            <person name="Antonio M."/>
            <person name="Oren A."/>
            <person name="Chaudhuri R.R."/>
            <person name="La Ragione R."/>
            <person name="Hildebrand F."/>
            <person name="Pallen M.J."/>
        </authorList>
    </citation>
    <scope>NUCLEOTIDE SEQUENCE</scope>
    <source>
        <strain evidence="1">11300</strain>
    </source>
</reference>
<name>A0A9D1I418_9FIRM</name>
<comment type="caution">
    <text evidence="1">The sequence shown here is derived from an EMBL/GenBank/DDBJ whole genome shotgun (WGS) entry which is preliminary data.</text>
</comment>
<reference evidence="1" key="1">
    <citation type="submission" date="2020-10" db="EMBL/GenBank/DDBJ databases">
        <authorList>
            <person name="Gilroy R."/>
        </authorList>
    </citation>
    <scope>NUCLEOTIDE SEQUENCE</scope>
    <source>
        <strain evidence="1">11300</strain>
    </source>
</reference>
<gene>
    <name evidence="1" type="ORF">IAD16_06250</name>
</gene>
<sequence length="197" mass="22975">MFFKGAQRKVNRLKKDIFTEKGANRNHLAREIYDFINAHGGLCSIKITLTEDRTIEETYKHYYFGDGSVFPLRNDRSASYVSVWDRNNREHRFNFNEHGYMNPDAECVYDLIMRLKDLLHTSHFNFYGQWEAPGYGYSITDAISSATGHYGTTAESGNGWFIMGSAFILDDANWQRYMKDVERARQKADPQKNLKKI</sequence>
<proteinExistence type="predicted"/>
<dbReference type="AlphaFoldDB" id="A0A9D1I418"/>
<evidence type="ECO:0000313" key="1">
    <source>
        <dbReference type="EMBL" id="HIU27961.1"/>
    </source>
</evidence>
<dbReference type="Proteomes" id="UP000824091">
    <property type="component" value="Unassembled WGS sequence"/>
</dbReference>
<dbReference type="EMBL" id="DVMO01000092">
    <property type="protein sequence ID" value="HIU27961.1"/>
    <property type="molecule type" value="Genomic_DNA"/>
</dbReference>
<accession>A0A9D1I418</accession>
<evidence type="ECO:0000313" key="2">
    <source>
        <dbReference type="Proteomes" id="UP000824091"/>
    </source>
</evidence>
<protein>
    <submittedName>
        <fullName evidence="1">Uncharacterized protein</fullName>
    </submittedName>
</protein>
<organism evidence="1 2">
    <name type="scientific">Candidatus Fimisoma avicola</name>
    <dbReference type="NCBI Taxonomy" id="2840826"/>
    <lineage>
        <taxon>Bacteria</taxon>
        <taxon>Bacillati</taxon>
        <taxon>Bacillota</taxon>
        <taxon>Clostridia</taxon>
        <taxon>Eubacteriales</taxon>
        <taxon>Candidatus Fimisoma</taxon>
    </lineage>
</organism>